<dbReference type="AlphaFoldDB" id="G3NRN2"/>
<feature type="transmembrane region" description="Helical" evidence="1">
    <location>
        <begin position="65"/>
        <end position="83"/>
    </location>
</feature>
<keyword evidence="1" id="KW-1133">Transmembrane helix</keyword>
<proteinExistence type="predicted"/>
<evidence type="ECO:0000256" key="1">
    <source>
        <dbReference type="SAM" id="Phobius"/>
    </source>
</evidence>
<dbReference type="Bgee" id="ENSGACG00000006048">
    <property type="expression patterns" value="Expressed in muscle tissue and 11 other cell types or tissues"/>
</dbReference>
<feature type="transmembrane region" description="Helical" evidence="1">
    <location>
        <begin position="140"/>
        <end position="161"/>
    </location>
</feature>
<organism evidence="2">
    <name type="scientific">Gasterosteus aculeatus</name>
    <name type="common">Three-spined stickleback</name>
    <dbReference type="NCBI Taxonomy" id="69293"/>
    <lineage>
        <taxon>Eukaryota</taxon>
        <taxon>Metazoa</taxon>
        <taxon>Chordata</taxon>
        <taxon>Craniata</taxon>
        <taxon>Vertebrata</taxon>
        <taxon>Euteleostomi</taxon>
        <taxon>Actinopterygii</taxon>
        <taxon>Neopterygii</taxon>
        <taxon>Teleostei</taxon>
        <taxon>Neoteleostei</taxon>
        <taxon>Acanthomorphata</taxon>
        <taxon>Eupercaria</taxon>
        <taxon>Perciformes</taxon>
        <taxon>Cottioidei</taxon>
        <taxon>Gasterosteales</taxon>
        <taxon>Gasterosteidae</taxon>
        <taxon>Gasterosteus</taxon>
    </lineage>
</organism>
<protein>
    <submittedName>
        <fullName evidence="2">Uncharacterized protein</fullName>
    </submittedName>
</protein>
<reference evidence="2" key="1">
    <citation type="submission" date="2006-01" db="EMBL/GenBank/DDBJ databases">
        <authorList>
            <person name="Lindblad-Toh K."/>
            <person name="Mauceli E."/>
            <person name="Grabherr M."/>
            <person name="Chang J.L."/>
            <person name="Lander E.S."/>
        </authorList>
    </citation>
    <scope>NUCLEOTIDE SEQUENCE [LARGE SCALE GENOMIC DNA]</scope>
</reference>
<feature type="transmembrane region" description="Helical" evidence="1">
    <location>
        <begin position="173"/>
        <end position="192"/>
    </location>
</feature>
<dbReference type="InParanoid" id="G3NRN2"/>
<keyword evidence="1" id="KW-0472">Membrane</keyword>
<name>G3NRN2_GASAC</name>
<sequence length="195" mass="21616">WVKGNVDYVVGYVLLFHIFLNVLLLYCVINQNEKIPPSNLPNFLTPSTTHSPAFTKGYSRLNPSASSLASLSYLLCIFSTPSLSSLSCWSLIFAISFSFSSLSLFLSASLSSFSLYLSSFIFSRSLFISSSLSFFSLSLSAWSCSLIFFISSSYFFLSFLSSSSFSLRICSSFSFRILCFFSSTTLSASWNISLV</sequence>
<dbReference type="Ensembl" id="ENSGACT00000008018.1">
    <property type="protein sequence ID" value="ENSGACP00000007999.1"/>
    <property type="gene ID" value="ENSGACG00000006048.1"/>
</dbReference>
<reference evidence="2" key="2">
    <citation type="submission" date="2024-04" db="UniProtKB">
        <authorList>
            <consortium name="Ensembl"/>
        </authorList>
    </citation>
    <scope>IDENTIFICATION</scope>
</reference>
<feature type="transmembrane region" description="Helical" evidence="1">
    <location>
        <begin position="6"/>
        <end position="29"/>
    </location>
</feature>
<evidence type="ECO:0000313" key="2">
    <source>
        <dbReference type="Ensembl" id="ENSGACP00000007999.1"/>
    </source>
</evidence>
<accession>G3NRN2</accession>
<keyword evidence="1" id="KW-0812">Transmembrane</keyword>